<sequence length="246" mass="28705">MEKSERFEQEKRGISSSEVKTFEQELAGQVNIKLIYGDYPNEPNPVFAVQFQSKLTEDQPTITILESELLTNTKEKQLKLIQHCGLDINQYHHLLMHINELKKNRCITMVPSIYAVMNPCAEFEEGVELYEKLHGNIQSQIHHYPLLSTGTFQPNDLGMILNTKAYGQNVVAVTTDTLYKLLDWDQNSENKNRLQNLCEAWVDLGYLIKPSKERYNKWIPLGKQRFYLIKIRNLEQMLRRGDTKNE</sequence>
<proteinExistence type="predicted"/>
<evidence type="ECO:0000313" key="2">
    <source>
        <dbReference type="Proteomes" id="UP000215596"/>
    </source>
</evidence>
<organism evidence="1 2">
    <name type="scientific">Paenibacillus campinasensis</name>
    <dbReference type="NCBI Taxonomy" id="66347"/>
    <lineage>
        <taxon>Bacteria</taxon>
        <taxon>Bacillati</taxon>
        <taxon>Bacillota</taxon>
        <taxon>Bacilli</taxon>
        <taxon>Bacillales</taxon>
        <taxon>Paenibacillaceae</taxon>
        <taxon>Paenibacillus</taxon>
    </lineage>
</organism>
<protein>
    <submittedName>
        <fullName evidence="1">Uncharacterized protein</fullName>
    </submittedName>
</protein>
<comment type="caution">
    <text evidence="1">The sequence shown here is derived from an EMBL/GenBank/DDBJ whole genome shotgun (WGS) entry which is preliminary data.</text>
</comment>
<accession>A0A268ETD3</accession>
<dbReference type="EMBL" id="NPBY01000038">
    <property type="protein sequence ID" value="PAD76370.1"/>
    <property type="molecule type" value="Genomic_DNA"/>
</dbReference>
<dbReference type="AlphaFoldDB" id="A0A268ETD3"/>
<dbReference type="RefSeq" id="WP_095265453.1">
    <property type="nucleotide sequence ID" value="NZ_NPBY01000038.1"/>
</dbReference>
<gene>
    <name evidence="1" type="ORF">CHH67_12125</name>
</gene>
<dbReference type="Proteomes" id="UP000215596">
    <property type="component" value="Unassembled WGS sequence"/>
</dbReference>
<evidence type="ECO:0000313" key="1">
    <source>
        <dbReference type="EMBL" id="PAD76370.1"/>
    </source>
</evidence>
<reference evidence="1 2" key="1">
    <citation type="submission" date="2017-07" db="EMBL/GenBank/DDBJ databases">
        <title>Isolation and whole genome analysis of endospore-forming bacteria from heroin.</title>
        <authorList>
            <person name="Kalinowski J."/>
            <person name="Ahrens B."/>
            <person name="Al-Dilaimi A."/>
            <person name="Winkler A."/>
            <person name="Wibberg D."/>
            <person name="Schleenbecker U."/>
            <person name="Ruckert C."/>
            <person name="Wolfel R."/>
            <person name="Grass G."/>
        </authorList>
    </citation>
    <scope>NUCLEOTIDE SEQUENCE [LARGE SCALE GENOMIC DNA]</scope>
    <source>
        <strain evidence="1 2">7537-G1</strain>
    </source>
</reference>
<name>A0A268ETD3_9BACL</name>